<evidence type="ECO:0000256" key="6">
    <source>
        <dbReference type="ARBA" id="ARBA00029833"/>
    </source>
</evidence>
<reference evidence="8" key="1">
    <citation type="submission" date="2025-08" db="UniProtKB">
        <authorList>
            <consortium name="RefSeq"/>
        </authorList>
    </citation>
    <scope>IDENTIFICATION</scope>
    <source>
        <tissue evidence="8">Gonads</tissue>
    </source>
</reference>
<dbReference type="PANTHER" id="PTHR14957:SF1">
    <property type="entry name" value="UBIQUITIN-LIKE-CONJUGATING ENZYME ATG10"/>
    <property type="match status" value="1"/>
</dbReference>
<dbReference type="Pfam" id="PF03987">
    <property type="entry name" value="Autophagy_act_C"/>
    <property type="match status" value="1"/>
</dbReference>
<dbReference type="KEGG" id="lak:106166458"/>
<dbReference type="OMA" id="WRWENAP"/>
<evidence type="ECO:0000256" key="3">
    <source>
        <dbReference type="ARBA" id="ARBA00022679"/>
    </source>
</evidence>
<evidence type="ECO:0000256" key="4">
    <source>
        <dbReference type="ARBA" id="ARBA00022786"/>
    </source>
</evidence>
<protein>
    <recommendedName>
        <fullName evidence="2">Ubiquitin-like-conjugating enzyme ATG10</fullName>
    </recommendedName>
    <alternativeName>
        <fullName evidence="6">Autophagy-related protein 10</fullName>
    </alternativeName>
</protein>
<evidence type="ECO:0000256" key="1">
    <source>
        <dbReference type="ARBA" id="ARBA00005696"/>
    </source>
</evidence>
<dbReference type="GeneID" id="106166458"/>
<dbReference type="STRING" id="7574.A0A1S3IQI9"/>
<dbReference type="Proteomes" id="UP000085678">
    <property type="component" value="Unplaced"/>
</dbReference>
<dbReference type="Gene3D" id="3.30.1460.50">
    <property type="match status" value="1"/>
</dbReference>
<keyword evidence="4" id="KW-0833">Ubl conjugation pathway</keyword>
<name>A0A1S3IQI9_LINAN</name>
<dbReference type="InterPro" id="IPR007135">
    <property type="entry name" value="Atg3/Atg10"/>
</dbReference>
<dbReference type="FunCoup" id="A0A1S3IQI9">
    <property type="interactions" value="99"/>
</dbReference>
<gene>
    <name evidence="8" type="primary">LOC106166458</name>
</gene>
<keyword evidence="5" id="KW-0072">Autophagy</keyword>
<dbReference type="PANTHER" id="PTHR14957">
    <property type="entry name" value="UBIQUITIN-LIKE-CONJUGATING ENZYME ATG10"/>
    <property type="match status" value="1"/>
</dbReference>
<comment type="similarity">
    <text evidence="1">Belongs to the ATG10 family.</text>
</comment>
<accession>A0A1S3IQI9</accession>
<dbReference type="GO" id="GO:0032446">
    <property type="term" value="P:protein modification by small protein conjugation"/>
    <property type="evidence" value="ECO:0007669"/>
    <property type="project" value="TreeGrafter"/>
</dbReference>
<dbReference type="RefSeq" id="XP_013400485.1">
    <property type="nucleotide sequence ID" value="XM_013545031.1"/>
</dbReference>
<evidence type="ECO:0000313" key="8">
    <source>
        <dbReference type="RefSeq" id="XP_013400485.1"/>
    </source>
</evidence>
<keyword evidence="7" id="KW-1185">Reference proteome</keyword>
<dbReference type="OrthoDB" id="4089664at2759"/>
<evidence type="ECO:0000256" key="5">
    <source>
        <dbReference type="ARBA" id="ARBA00023006"/>
    </source>
</evidence>
<organism evidence="7 8">
    <name type="scientific">Lingula anatina</name>
    <name type="common">Brachiopod</name>
    <name type="synonym">Lingula unguis</name>
    <dbReference type="NCBI Taxonomy" id="7574"/>
    <lineage>
        <taxon>Eukaryota</taxon>
        <taxon>Metazoa</taxon>
        <taxon>Spiralia</taxon>
        <taxon>Lophotrochozoa</taxon>
        <taxon>Brachiopoda</taxon>
        <taxon>Linguliformea</taxon>
        <taxon>Lingulata</taxon>
        <taxon>Lingulida</taxon>
        <taxon>Linguloidea</taxon>
        <taxon>Lingulidae</taxon>
        <taxon>Lingula</taxon>
    </lineage>
</organism>
<dbReference type="AlphaFoldDB" id="A0A1S3IQI9"/>
<evidence type="ECO:0000256" key="2">
    <source>
        <dbReference type="ARBA" id="ARBA00021099"/>
    </source>
</evidence>
<dbReference type="GO" id="GO:0061651">
    <property type="term" value="F:Atg12 conjugating enzyme activity"/>
    <property type="evidence" value="ECO:0007669"/>
    <property type="project" value="TreeGrafter"/>
</dbReference>
<keyword evidence="3" id="KW-0808">Transferase</keyword>
<evidence type="ECO:0000313" key="7">
    <source>
        <dbReference type="Proteomes" id="UP000085678"/>
    </source>
</evidence>
<proteinExistence type="inferred from homology"/>
<sequence length="236" mass="26487">MVDGTISASVFADELHAFVELSATLKDTWQLAMANDSKCGYISKRQLLKLDQHLADVSSGMVESSLEVDELTEQEVEDEESNTIQVKPQTRVISCEYHVVYSDSYSVPVLYFNMYHDSGKLLTLDEIWSLVPQIYQSRLSQERWTFLTQQEHPILGRPYFQLHPCHTASLMKHSVLSRATKPEISTDTAQGLAGVSATSHTPSMRRKGSYLVQWLSSVAPVVRLGMSLEYGLIGNN</sequence>
<dbReference type="GO" id="GO:0005829">
    <property type="term" value="C:cytosol"/>
    <property type="evidence" value="ECO:0007669"/>
    <property type="project" value="TreeGrafter"/>
</dbReference>
<dbReference type="GO" id="GO:0000045">
    <property type="term" value="P:autophagosome assembly"/>
    <property type="evidence" value="ECO:0007669"/>
    <property type="project" value="TreeGrafter"/>
</dbReference>
<dbReference type="InParanoid" id="A0A1S3IQI9"/>
<dbReference type="GO" id="GO:0000422">
    <property type="term" value="P:autophagy of mitochondrion"/>
    <property type="evidence" value="ECO:0007669"/>
    <property type="project" value="TreeGrafter"/>
</dbReference>